<protein>
    <submittedName>
        <fullName evidence="1">Stage V sporulation protein AD</fullName>
    </submittedName>
</protein>
<comment type="caution">
    <text evidence="1">The sequence shown here is derived from an EMBL/GenBank/DDBJ whole genome shotgun (WGS) entry which is preliminary data.</text>
</comment>
<organism evidence="1 2">
    <name type="scientific">Jutongia huaianensis</name>
    <dbReference type="NCBI Taxonomy" id="2763668"/>
    <lineage>
        <taxon>Bacteria</taxon>
        <taxon>Bacillati</taxon>
        <taxon>Bacillota</taxon>
        <taxon>Clostridia</taxon>
        <taxon>Lachnospirales</taxon>
        <taxon>Lachnospiraceae</taxon>
        <taxon>Jutongia</taxon>
    </lineage>
</organism>
<dbReference type="InterPro" id="IPR038369">
    <property type="entry name" value="SpoVAD_sf"/>
</dbReference>
<keyword evidence="2" id="KW-1185">Reference proteome</keyword>
<evidence type="ECO:0000313" key="2">
    <source>
        <dbReference type="Proteomes" id="UP000606193"/>
    </source>
</evidence>
<dbReference type="Proteomes" id="UP000606193">
    <property type="component" value="Unassembled WGS sequence"/>
</dbReference>
<gene>
    <name evidence="1" type="primary">spoVAD</name>
    <name evidence="1" type="ORF">H8704_01235</name>
</gene>
<dbReference type="NCBIfam" id="TIGR02845">
    <property type="entry name" value="spore_V_AD"/>
    <property type="match status" value="1"/>
</dbReference>
<reference evidence="1 2" key="1">
    <citation type="submission" date="2020-08" db="EMBL/GenBank/DDBJ databases">
        <title>Genome public.</title>
        <authorList>
            <person name="Liu C."/>
            <person name="Sun Q."/>
        </authorList>
    </citation>
    <scope>NUCLEOTIDE SEQUENCE [LARGE SCALE GENOMIC DNA]</scope>
    <source>
        <strain evidence="1 2">NSJ-37</strain>
    </source>
</reference>
<evidence type="ECO:0000313" key="1">
    <source>
        <dbReference type="EMBL" id="MBC8561267.1"/>
    </source>
</evidence>
<dbReference type="InterPro" id="IPR016039">
    <property type="entry name" value="Thiolase-like"/>
</dbReference>
<proteinExistence type="predicted"/>
<dbReference type="NCBIfam" id="NF006160">
    <property type="entry name" value="PRK08304.1"/>
    <property type="match status" value="1"/>
</dbReference>
<dbReference type="SUPFAM" id="SSF53901">
    <property type="entry name" value="Thiolase-like"/>
    <property type="match status" value="1"/>
</dbReference>
<accession>A0ABR7MY11</accession>
<dbReference type="Gene3D" id="3.40.47.40">
    <property type="entry name" value="Stage V sporulation protein AD"/>
    <property type="match status" value="1"/>
</dbReference>
<name>A0ABR7MY11_9FIRM</name>
<dbReference type="RefSeq" id="WP_249296987.1">
    <property type="nucleotide sequence ID" value="NZ_JACRSX010000001.1"/>
</dbReference>
<dbReference type="InterPro" id="IPR010894">
    <property type="entry name" value="SpoVAD"/>
</dbReference>
<dbReference type="Pfam" id="PF07451">
    <property type="entry name" value="SpoVAD"/>
    <property type="match status" value="1"/>
</dbReference>
<sequence length="357" mass="38554">MAKKEIGKQSVEFDCPPLIVGAASVVGEKEEQGPYGEYFDHVIRDPMAGQDTWEEAEERFQQMAAEMAIEKCGLEKKDIRYVVAGDLLGQLIASSFGLMNLDIPIFGVYGACSTMGESLAIGSMLVDGGFADRVVALTSSHFASAEKQFRFPLGYGNQRPKAATWTVTGSGAVVLSSQFDTKKKLEGKTNVQKIVQVRGVTTGKIVDYGVKDSMNMGACMAPAAADVIAANLEDFQRKPEDYDQIITGDLGQVGRQILLDILEAKGYDIASRYMDCGIEIYRGDQNVQSGGSGCGCSAVMLTGYILQKLQKQEWKRVLFVPTGALLSPVSFNEGKSVPGIAHGVILESAEERSEKKS</sequence>
<dbReference type="EMBL" id="JACRSX010000001">
    <property type="protein sequence ID" value="MBC8561267.1"/>
    <property type="molecule type" value="Genomic_DNA"/>
</dbReference>
<dbReference type="PIRSF" id="PIRSF011570">
    <property type="entry name" value="SpoVAD"/>
    <property type="match status" value="1"/>
</dbReference>